<comment type="subcellular location">
    <subcellularLocation>
        <location evidence="1">Endomembrane system</location>
        <topology evidence="1">Multi-pass membrane protein</topology>
    </subcellularLocation>
</comment>
<dbReference type="InterPro" id="IPR045018">
    <property type="entry name" value="Azg-like"/>
</dbReference>
<proteinExistence type="inferred from homology"/>
<dbReference type="PANTHER" id="PTHR43337">
    <property type="entry name" value="XANTHINE/URACIL PERMEASE C887.17-RELATED"/>
    <property type="match status" value="1"/>
</dbReference>
<name>A0A0G4M504_VERLO</name>
<protein>
    <recommendedName>
        <fullName evidence="9">SLC26A/SulP transporter domain-containing protein</fullName>
    </recommendedName>
</protein>
<gene>
    <name evidence="7" type="ORF">BN1708_018377</name>
</gene>
<accession>A0A0G4M504</accession>
<evidence type="ECO:0008006" key="9">
    <source>
        <dbReference type="Google" id="ProtNLM"/>
    </source>
</evidence>
<comment type="similarity">
    <text evidence="2">Belongs to the nucleobase:cation symporter-2 (NCS2) (TC 2.A.40) family. Azg-like subfamily.</text>
</comment>
<feature type="non-terminal residue" evidence="7">
    <location>
        <position position="83"/>
    </location>
</feature>
<keyword evidence="3" id="KW-0813">Transport</keyword>
<dbReference type="GO" id="GO:0005345">
    <property type="term" value="F:purine nucleobase transmembrane transporter activity"/>
    <property type="evidence" value="ECO:0007669"/>
    <property type="project" value="TreeGrafter"/>
</dbReference>
<evidence type="ECO:0000313" key="7">
    <source>
        <dbReference type="EMBL" id="CRK29349.1"/>
    </source>
</evidence>
<dbReference type="GO" id="GO:0015853">
    <property type="term" value="P:adenine transport"/>
    <property type="evidence" value="ECO:0007669"/>
    <property type="project" value="TreeGrafter"/>
</dbReference>
<evidence type="ECO:0000256" key="6">
    <source>
        <dbReference type="ARBA" id="ARBA00023136"/>
    </source>
</evidence>
<organism evidence="7 8">
    <name type="scientific">Verticillium longisporum</name>
    <name type="common">Verticillium dahliae var. longisporum</name>
    <dbReference type="NCBI Taxonomy" id="100787"/>
    <lineage>
        <taxon>Eukaryota</taxon>
        <taxon>Fungi</taxon>
        <taxon>Dikarya</taxon>
        <taxon>Ascomycota</taxon>
        <taxon>Pezizomycotina</taxon>
        <taxon>Sordariomycetes</taxon>
        <taxon>Hypocreomycetidae</taxon>
        <taxon>Glomerellales</taxon>
        <taxon>Plectosphaerellaceae</taxon>
        <taxon>Verticillium</taxon>
    </lineage>
</organism>
<dbReference type="STRING" id="100787.A0A0G4M504"/>
<evidence type="ECO:0000256" key="4">
    <source>
        <dbReference type="ARBA" id="ARBA00022692"/>
    </source>
</evidence>
<sequence>MVDALSISIGSIFGTSPVTAFIESGAGISEGGKTGITAMTTGFCFFISLFFAPIFASIPPWATGCVLILVGSMMMRAVTEINW</sequence>
<reference evidence="7 8" key="1">
    <citation type="submission" date="2015-05" db="EMBL/GenBank/DDBJ databases">
        <authorList>
            <person name="Wang D.B."/>
            <person name="Wang M."/>
        </authorList>
    </citation>
    <scope>NUCLEOTIDE SEQUENCE [LARGE SCALE GENOMIC DNA]</scope>
    <source>
        <strain evidence="7">VL1</strain>
    </source>
</reference>
<keyword evidence="8" id="KW-1185">Reference proteome</keyword>
<dbReference type="EMBL" id="CVQH01021111">
    <property type="protein sequence ID" value="CRK29349.1"/>
    <property type="molecule type" value="Genomic_DNA"/>
</dbReference>
<evidence type="ECO:0000256" key="2">
    <source>
        <dbReference type="ARBA" id="ARBA00005697"/>
    </source>
</evidence>
<dbReference type="PANTHER" id="PTHR43337:SF1">
    <property type="entry name" value="XANTHINE_URACIL PERMEASE C887.17-RELATED"/>
    <property type="match status" value="1"/>
</dbReference>
<evidence type="ECO:0000256" key="5">
    <source>
        <dbReference type="ARBA" id="ARBA00022989"/>
    </source>
</evidence>
<keyword evidence="4" id="KW-0812">Transmembrane</keyword>
<dbReference type="GO" id="GO:0015854">
    <property type="term" value="P:guanine transport"/>
    <property type="evidence" value="ECO:0007669"/>
    <property type="project" value="TreeGrafter"/>
</dbReference>
<keyword evidence="5" id="KW-1133">Transmembrane helix</keyword>
<dbReference type="Proteomes" id="UP000044602">
    <property type="component" value="Unassembled WGS sequence"/>
</dbReference>
<dbReference type="AlphaFoldDB" id="A0A0G4M504"/>
<evidence type="ECO:0000256" key="3">
    <source>
        <dbReference type="ARBA" id="ARBA00022448"/>
    </source>
</evidence>
<dbReference type="GO" id="GO:0012505">
    <property type="term" value="C:endomembrane system"/>
    <property type="evidence" value="ECO:0007669"/>
    <property type="project" value="UniProtKB-SubCell"/>
</dbReference>
<dbReference type="InterPro" id="IPR006043">
    <property type="entry name" value="NCS2"/>
</dbReference>
<evidence type="ECO:0000313" key="8">
    <source>
        <dbReference type="Proteomes" id="UP000044602"/>
    </source>
</evidence>
<evidence type="ECO:0000256" key="1">
    <source>
        <dbReference type="ARBA" id="ARBA00004127"/>
    </source>
</evidence>
<dbReference type="GO" id="GO:0005886">
    <property type="term" value="C:plasma membrane"/>
    <property type="evidence" value="ECO:0007669"/>
    <property type="project" value="TreeGrafter"/>
</dbReference>
<dbReference type="Pfam" id="PF00860">
    <property type="entry name" value="Xan_ur_permease"/>
    <property type="match status" value="1"/>
</dbReference>
<keyword evidence="6" id="KW-0472">Membrane</keyword>